<dbReference type="PANTHER" id="PTHR22604">
    <property type="entry name" value="OXIDOREDUCTASES"/>
    <property type="match status" value="1"/>
</dbReference>
<feature type="domain" description="GFO/IDH/MocA-like oxidoreductase" evidence="4">
    <location>
        <begin position="136"/>
        <end position="244"/>
    </location>
</feature>
<gene>
    <name evidence="5" type="ORF">FHY64_04915</name>
</gene>
<evidence type="ECO:0000313" key="5">
    <source>
        <dbReference type="EMBL" id="TNY32625.1"/>
    </source>
</evidence>
<evidence type="ECO:0000259" key="4">
    <source>
        <dbReference type="Pfam" id="PF22725"/>
    </source>
</evidence>
<dbReference type="InterPro" id="IPR055170">
    <property type="entry name" value="GFO_IDH_MocA-like_dom"/>
</dbReference>
<dbReference type="InterPro" id="IPR050984">
    <property type="entry name" value="Gfo/Idh/MocA_domain"/>
</dbReference>
<dbReference type="EMBL" id="VFFF01000001">
    <property type="protein sequence ID" value="TNY32625.1"/>
    <property type="molecule type" value="Genomic_DNA"/>
</dbReference>
<proteinExistence type="inferred from homology"/>
<dbReference type="SUPFAM" id="SSF55347">
    <property type="entry name" value="Glyceraldehyde-3-phosphate dehydrogenase-like, C-terminal domain"/>
    <property type="match status" value="1"/>
</dbReference>
<dbReference type="GO" id="GO:0016491">
    <property type="term" value="F:oxidoreductase activity"/>
    <property type="evidence" value="ECO:0007669"/>
    <property type="project" value="UniProtKB-KW"/>
</dbReference>
<comment type="caution">
    <text evidence="5">The sequence shown here is derived from an EMBL/GenBank/DDBJ whole genome shotgun (WGS) entry which is preliminary data.</text>
</comment>
<keyword evidence="2" id="KW-0560">Oxidoreductase</keyword>
<dbReference type="RefSeq" id="WP_140193305.1">
    <property type="nucleotide sequence ID" value="NZ_VFFF01000001.1"/>
</dbReference>
<dbReference type="Proteomes" id="UP000314011">
    <property type="component" value="Unassembled WGS sequence"/>
</dbReference>
<dbReference type="Pfam" id="PF22725">
    <property type="entry name" value="GFO_IDH_MocA_C3"/>
    <property type="match status" value="1"/>
</dbReference>
<evidence type="ECO:0000259" key="3">
    <source>
        <dbReference type="Pfam" id="PF01408"/>
    </source>
</evidence>
<sequence>MSGPSLTWGLIGASRIAARAIVPALRAEGQVITSVAAGDATRATAFAEEHAIAGTHSDYASLLAGPGIDAVYISLTNELHADWTIRALRSGKHVLCEKPLALAERDAAAIVSAESACGRRVMEAFCHLYHPAVVDLAAAMESGALGEVLTLQGDLSFPLEDDEDFRWSAARGGGAAADLGCYLLCLASLLTGHPATEISVVRRPRGEVDGSVTALFRSGDIHCTITAGLLSGPHQGLRVTGTGAIAELNQPVTTRGRSVELKIGDDVRTYPPHEPYRHMVRHFVDAITHGAPILFDSAASLAQANALEQLRGKAMT</sequence>
<dbReference type="SUPFAM" id="SSF51735">
    <property type="entry name" value="NAD(P)-binding Rossmann-fold domains"/>
    <property type="match status" value="1"/>
</dbReference>
<accession>A0A5C5GCU6</accession>
<dbReference type="InterPro" id="IPR000683">
    <property type="entry name" value="Gfo/Idh/MocA-like_OxRdtase_N"/>
</dbReference>
<dbReference type="PANTHER" id="PTHR22604:SF105">
    <property type="entry name" value="TRANS-1,2-DIHYDROBENZENE-1,2-DIOL DEHYDROGENASE"/>
    <property type="match status" value="1"/>
</dbReference>
<evidence type="ECO:0000256" key="2">
    <source>
        <dbReference type="ARBA" id="ARBA00023002"/>
    </source>
</evidence>
<dbReference type="GO" id="GO:0000166">
    <property type="term" value="F:nucleotide binding"/>
    <property type="evidence" value="ECO:0007669"/>
    <property type="project" value="InterPro"/>
</dbReference>
<dbReference type="Gene3D" id="3.30.360.10">
    <property type="entry name" value="Dihydrodipicolinate Reductase, domain 2"/>
    <property type="match status" value="1"/>
</dbReference>
<feature type="domain" description="Gfo/Idh/MocA-like oxidoreductase N-terminal" evidence="3">
    <location>
        <begin position="7"/>
        <end position="124"/>
    </location>
</feature>
<dbReference type="Gene3D" id="3.40.50.720">
    <property type="entry name" value="NAD(P)-binding Rossmann-like Domain"/>
    <property type="match status" value="1"/>
</dbReference>
<name>A0A5C5GCU6_9RHOB</name>
<keyword evidence="6" id="KW-1185">Reference proteome</keyword>
<protein>
    <submittedName>
        <fullName evidence="5">Gfo/Idh/MocA family oxidoreductase</fullName>
    </submittedName>
</protein>
<evidence type="ECO:0000256" key="1">
    <source>
        <dbReference type="ARBA" id="ARBA00010928"/>
    </source>
</evidence>
<dbReference type="InterPro" id="IPR036291">
    <property type="entry name" value="NAD(P)-bd_dom_sf"/>
</dbReference>
<dbReference type="OrthoDB" id="9815825at2"/>
<dbReference type="AlphaFoldDB" id="A0A5C5GCU6"/>
<comment type="similarity">
    <text evidence="1">Belongs to the Gfo/Idh/MocA family.</text>
</comment>
<evidence type="ECO:0000313" key="6">
    <source>
        <dbReference type="Proteomes" id="UP000314011"/>
    </source>
</evidence>
<organism evidence="5 6">
    <name type="scientific">Pelagovum pacificum</name>
    <dbReference type="NCBI Taxonomy" id="2588711"/>
    <lineage>
        <taxon>Bacteria</taxon>
        <taxon>Pseudomonadati</taxon>
        <taxon>Pseudomonadota</taxon>
        <taxon>Alphaproteobacteria</taxon>
        <taxon>Rhodobacterales</taxon>
        <taxon>Paracoccaceae</taxon>
        <taxon>Pelagovum</taxon>
    </lineage>
</organism>
<dbReference type="Pfam" id="PF01408">
    <property type="entry name" value="GFO_IDH_MocA"/>
    <property type="match status" value="1"/>
</dbReference>
<reference evidence="5 6" key="1">
    <citation type="submission" date="2019-06" db="EMBL/GenBank/DDBJ databases">
        <title>Genome of new Rhodobacteraceae sp. SM1903.</title>
        <authorList>
            <person name="Ren X."/>
        </authorList>
    </citation>
    <scope>NUCLEOTIDE SEQUENCE [LARGE SCALE GENOMIC DNA]</scope>
    <source>
        <strain evidence="5 6">SM1903</strain>
    </source>
</reference>